<sequence length="121" mass="12860">MTNTSKTGFGATVVIDDPLTVGPEPTSKIVGRAQGIVASADLNEFGYLFVLNFVFSDGKYNGSSLSILGRNQVNLPAREMPIVGGTGLFRFASGYALVKTRFLNASNGDATSECNAYVLHY</sequence>
<proteinExistence type="predicted"/>
<organism evidence="1 2">
    <name type="scientific">Smallanthus sonchifolius</name>
    <dbReference type="NCBI Taxonomy" id="185202"/>
    <lineage>
        <taxon>Eukaryota</taxon>
        <taxon>Viridiplantae</taxon>
        <taxon>Streptophyta</taxon>
        <taxon>Embryophyta</taxon>
        <taxon>Tracheophyta</taxon>
        <taxon>Spermatophyta</taxon>
        <taxon>Magnoliopsida</taxon>
        <taxon>eudicotyledons</taxon>
        <taxon>Gunneridae</taxon>
        <taxon>Pentapetalae</taxon>
        <taxon>asterids</taxon>
        <taxon>campanulids</taxon>
        <taxon>Asterales</taxon>
        <taxon>Asteraceae</taxon>
        <taxon>Asteroideae</taxon>
        <taxon>Heliantheae alliance</taxon>
        <taxon>Millerieae</taxon>
        <taxon>Smallanthus</taxon>
    </lineage>
</organism>
<reference evidence="2" key="1">
    <citation type="journal article" date="2022" name="Mol. Ecol. Resour.">
        <title>The genomes of chicory, endive, great burdock and yacon provide insights into Asteraceae palaeo-polyploidization history and plant inulin production.</title>
        <authorList>
            <person name="Fan W."/>
            <person name="Wang S."/>
            <person name="Wang H."/>
            <person name="Wang A."/>
            <person name="Jiang F."/>
            <person name="Liu H."/>
            <person name="Zhao H."/>
            <person name="Xu D."/>
            <person name="Zhang Y."/>
        </authorList>
    </citation>
    <scope>NUCLEOTIDE SEQUENCE [LARGE SCALE GENOMIC DNA]</scope>
    <source>
        <strain evidence="2">cv. Yunnan</strain>
    </source>
</reference>
<name>A0ACB9DAA8_9ASTR</name>
<gene>
    <name evidence="1" type="ORF">L1987_61020</name>
</gene>
<dbReference type="EMBL" id="CM042037">
    <property type="protein sequence ID" value="KAI3743313.1"/>
    <property type="molecule type" value="Genomic_DNA"/>
</dbReference>
<keyword evidence="2" id="KW-1185">Reference proteome</keyword>
<protein>
    <submittedName>
        <fullName evidence="1">Uncharacterized protein</fullName>
    </submittedName>
</protein>
<reference evidence="1 2" key="2">
    <citation type="journal article" date="2022" name="Mol. Ecol. Resour.">
        <title>The genomes of chicory, endive, great burdock and yacon provide insights into Asteraceae paleo-polyploidization history and plant inulin production.</title>
        <authorList>
            <person name="Fan W."/>
            <person name="Wang S."/>
            <person name="Wang H."/>
            <person name="Wang A."/>
            <person name="Jiang F."/>
            <person name="Liu H."/>
            <person name="Zhao H."/>
            <person name="Xu D."/>
            <person name="Zhang Y."/>
        </authorList>
    </citation>
    <scope>NUCLEOTIDE SEQUENCE [LARGE SCALE GENOMIC DNA]</scope>
    <source>
        <strain evidence="2">cv. Yunnan</strain>
        <tissue evidence="1">Leaves</tissue>
    </source>
</reference>
<dbReference type="Proteomes" id="UP001056120">
    <property type="component" value="Linkage Group LG20"/>
</dbReference>
<evidence type="ECO:0000313" key="1">
    <source>
        <dbReference type="EMBL" id="KAI3743313.1"/>
    </source>
</evidence>
<accession>A0ACB9DAA8</accession>
<evidence type="ECO:0000313" key="2">
    <source>
        <dbReference type="Proteomes" id="UP001056120"/>
    </source>
</evidence>
<comment type="caution">
    <text evidence="1">The sequence shown here is derived from an EMBL/GenBank/DDBJ whole genome shotgun (WGS) entry which is preliminary data.</text>
</comment>